<feature type="transmembrane region" description="Helical" evidence="1">
    <location>
        <begin position="6"/>
        <end position="24"/>
    </location>
</feature>
<feature type="transmembrane region" description="Helical" evidence="1">
    <location>
        <begin position="45"/>
        <end position="66"/>
    </location>
</feature>
<keyword evidence="1" id="KW-1133">Transmembrane helix</keyword>
<protein>
    <submittedName>
        <fullName evidence="2">Uncharacterized protein</fullName>
    </submittedName>
</protein>
<keyword evidence="1" id="KW-0472">Membrane</keyword>
<dbReference type="Proteomes" id="UP000464374">
    <property type="component" value="Chromosome"/>
</dbReference>
<evidence type="ECO:0000313" key="3">
    <source>
        <dbReference type="Proteomes" id="UP000464374"/>
    </source>
</evidence>
<accession>A0A6P1Y1C4</accession>
<proteinExistence type="predicted"/>
<evidence type="ECO:0000256" key="1">
    <source>
        <dbReference type="SAM" id="Phobius"/>
    </source>
</evidence>
<dbReference type="AlphaFoldDB" id="A0A6P1Y1C4"/>
<dbReference type="EMBL" id="CP048020">
    <property type="protein sequence ID" value="QHX43511.1"/>
    <property type="molecule type" value="Genomic_DNA"/>
</dbReference>
<dbReference type="KEGG" id="trz:GWP43_08735"/>
<keyword evidence="1" id="KW-0812">Transmembrane</keyword>
<evidence type="ECO:0000313" key="2">
    <source>
        <dbReference type="EMBL" id="QHX43511.1"/>
    </source>
</evidence>
<organism evidence="2 3">
    <name type="scientific">Treponema vincentii</name>
    <dbReference type="NCBI Taxonomy" id="69710"/>
    <lineage>
        <taxon>Bacteria</taxon>
        <taxon>Pseudomonadati</taxon>
        <taxon>Spirochaetota</taxon>
        <taxon>Spirochaetia</taxon>
        <taxon>Spirochaetales</taxon>
        <taxon>Treponemataceae</taxon>
        <taxon>Treponema</taxon>
    </lineage>
</organism>
<gene>
    <name evidence="2" type="ORF">GWP43_08735</name>
</gene>
<reference evidence="2 3" key="1">
    <citation type="submission" date="2020-01" db="EMBL/GenBank/DDBJ databases">
        <title>Complete genome sequence of a human oral phylogroup 1 Treponema sp. strain ATCC 700766, originally isolated from periodontitis dental plaque.</title>
        <authorList>
            <person name="Chan Y."/>
            <person name="Huo Y.-B."/>
            <person name="Yu X.-L."/>
            <person name="Zeng H."/>
            <person name="Leung W.-K."/>
            <person name="Watt R.M."/>
        </authorList>
    </citation>
    <scope>NUCLEOTIDE SEQUENCE [LARGE SCALE GENOMIC DNA]</scope>
    <source>
        <strain evidence="2 3">OMZ 804</strain>
    </source>
</reference>
<name>A0A6P1Y1C4_9SPIR</name>
<sequence>MEFLIFGLPIVALIWLISAIIQFCRTNKENIEKRKALKKEIIICSIIIVAWIVIIGGFLFSIIYSISVYGM</sequence>
<dbReference type="RefSeq" id="WP_162663829.1">
    <property type="nucleotide sequence ID" value="NZ_CP048020.1"/>
</dbReference>